<dbReference type="SMART" id="SM00364">
    <property type="entry name" value="LRR_BAC"/>
    <property type="match status" value="4"/>
</dbReference>
<sequence>MYCYVNLTSVLTYYDNDIDEQDHRGVRTHSIAKATNDIVSVIDDMKGLKFTEKKAGIKKKNETFHYDLPSVKRQILPFYNIRKTREERIQYRKMLTTVTIILFISLLKGHLVIGCVLPCTCADTKVDCSSKNLTEIPPNIPSNTTELELSDNNIMSLPDGLLSTTTNLNSLALSDNNLESLPEGLLSTTTSLEQIILQNNKLESLPEGLLSTTTALVILDVSNNNIESLPEGLLSTTTSLLALNISVNPLKCCLMKNVIKKLTTVQLVSGTCEDFNTTTEIKSFNTSDCKIPVDGGWSLWSSSSCSVTCGNGVITKTRACDNPTPSDSGLDCVGSETETSFCNLRKCHSSKFSENHVIL</sequence>
<dbReference type="PROSITE" id="PS51450">
    <property type="entry name" value="LRR"/>
    <property type="match status" value="2"/>
</dbReference>
<dbReference type="InterPro" id="IPR032675">
    <property type="entry name" value="LRR_dom_sf"/>
</dbReference>
<dbReference type="InterPro" id="IPR003591">
    <property type="entry name" value="Leu-rich_rpt_typical-subtyp"/>
</dbReference>
<reference evidence="6" key="1">
    <citation type="submission" date="2021-03" db="EMBL/GenBank/DDBJ databases">
        <authorList>
            <person name="Bekaert M."/>
        </authorList>
    </citation>
    <scope>NUCLEOTIDE SEQUENCE</scope>
</reference>
<dbReference type="Pfam" id="PF01462">
    <property type="entry name" value="LRRNT"/>
    <property type="match status" value="1"/>
</dbReference>
<gene>
    <name evidence="6" type="ORF">MEDL_58796</name>
</gene>
<dbReference type="EMBL" id="CAJPWZ010002883">
    <property type="protein sequence ID" value="CAG2246818.1"/>
    <property type="molecule type" value="Genomic_DNA"/>
</dbReference>
<dbReference type="AlphaFoldDB" id="A0A8S3UVQ8"/>
<dbReference type="InterPro" id="IPR001611">
    <property type="entry name" value="Leu-rich_rpt"/>
</dbReference>
<proteinExistence type="predicted"/>
<dbReference type="SMART" id="SM00209">
    <property type="entry name" value="TSP1"/>
    <property type="match status" value="1"/>
</dbReference>
<accession>A0A8S3UVQ8</accession>
<dbReference type="PANTHER" id="PTHR24369">
    <property type="entry name" value="ANTIGEN BSP, PUTATIVE-RELATED"/>
    <property type="match status" value="1"/>
</dbReference>
<evidence type="ECO:0000256" key="4">
    <source>
        <dbReference type="ARBA" id="ARBA00023157"/>
    </source>
</evidence>
<dbReference type="InterPro" id="IPR036383">
    <property type="entry name" value="TSP1_rpt_sf"/>
</dbReference>
<dbReference type="Pfam" id="PF00090">
    <property type="entry name" value="TSP_1"/>
    <property type="match status" value="1"/>
</dbReference>
<dbReference type="Gene3D" id="2.20.100.10">
    <property type="entry name" value="Thrombospondin type-1 (TSP1) repeat"/>
    <property type="match status" value="1"/>
</dbReference>
<dbReference type="InterPro" id="IPR000372">
    <property type="entry name" value="LRRNT"/>
</dbReference>
<comment type="caution">
    <text evidence="6">The sequence shown here is derived from an EMBL/GenBank/DDBJ whole genome shotgun (WGS) entry which is preliminary data.</text>
</comment>
<dbReference type="PROSITE" id="PS50092">
    <property type="entry name" value="TSP1"/>
    <property type="match status" value="1"/>
</dbReference>
<evidence type="ECO:0000256" key="1">
    <source>
        <dbReference type="ARBA" id="ARBA00022614"/>
    </source>
</evidence>
<keyword evidence="3" id="KW-0677">Repeat</keyword>
<evidence type="ECO:0000313" key="6">
    <source>
        <dbReference type="EMBL" id="CAG2246818.1"/>
    </source>
</evidence>
<keyword evidence="7" id="KW-1185">Reference proteome</keyword>
<dbReference type="GO" id="GO:0005886">
    <property type="term" value="C:plasma membrane"/>
    <property type="evidence" value="ECO:0007669"/>
    <property type="project" value="TreeGrafter"/>
</dbReference>
<evidence type="ECO:0000256" key="2">
    <source>
        <dbReference type="ARBA" id="ARBA00022729"/>
    </source>
</evidence>
<dbReference type="PANTHER" id="PTHR24369:SF211">
    <property type="entry name" value="LEUCINE-RICH REPEAT-CONTAINING PROTEIN 15-LIKE"/>
    <property type="match status" value="1"/>
</dbReference>
<dbReference type="Gene3D" id="3.80.10.10">
    <property type="entry name" value="Ribonuclease Inhibitor"/>
    <property type="match status" value="1"/>
</dbReference>
<protein>
    <recommendedName>
        <fullName evidence="5">LRRNT domain-containing protein</fullName>
    </recommendedName>
</protein>
<keyword evidence="1" id="KW-0433">Leucine-rich repeat</keyword>
<dbReference type="SMART" id="SM00013">
    <property type="entry name" value="LRRNT"/>
    <property type="match status" value="1"/>
</dbReference>
<dbReference type="Proteomes" id="UP000683360">
    <property type="component" value="Unassembled WGS sequence"/>
</dbReference>
<dbReference type="OrthoDB" id="676979at2759"/>
<dbReference type="SUPFAM" id="SSF52058">
    <property type="entry name" value="L domain-like"/>
    <property type="match status" value="1"/>
</dbReference>
<dbReference type="Pfam" id="PF13855">
    <property type="entry name" value="LRR_8"/>
    <property type="match status" value="1"/>
</dbReference>
<evidence type="ECO:0000313" key="7">
    <source>
        <dbReference type="Proteomes" id="UP000683360"/>
    </source>
</evidence>
<evidence type="ECO:0000256" key="3">
    <source>
        <dbReference type="ARBA" id="ARBA00022737"/>
    </source>
</evidence>
<dbReference type="SMART" id="SM00369">
    <property type="entry name" value="LRR_TYP"/>
    <property type="match status" value="4"/>
</dbReference>
<keyword evidence="4" id="KW-1015">Disulfide bond</keyword>
<dbReference type="InterPro" id="IPR000884">
    <property type="entry name" value="TSP1_rpt"/>
</dbReference>
<keyword evidence="2" id="KW-0732">Signal</keyword>
<name>A0A8S3UVQ8_MYTED</name>
<organism evidence="6 7">
    <name type="scientific">Mytilus edulis</name>
    <name type="common">Blue mussel</name>
    <dbReference type="NCBI Taxonomy" id="6550"/>
    <lineage>
        <taxon>Eukaryota</taxon>
        <taxon>Metazoa</taxon>
        <taxon>Spiralia</taxon>
        <taxon>Lophotrochozoa</taxon>
        <taxon>Mollusca</taxon>
        <taxon>Bivalvia</taxon>
        <taxon>Autobranchia</taxon>
        <taxon>Pteriomorphia</taxon>
        <taxon>Mytilida</taxon>
        <taxon>Mytiloidea</taxon>
        <taxon>Mytilidae</taxon>
        <taxon>Mytilinae</taxon>
        <taxon>Mytilus</taxon>
    </lineage>
</organism>
<dbReference type="InterPro" id="IPR050541">
    <property type="entry name" value="LRR_TM_domain-containing"/>
</dbReference>
<feature type="domain" description="LRRNT" evidence="5">
    <location>
        <begin position="114"/>
        <end position="146"/>
    </location>
</feature>
<dbReference type="FunFam" id="2.20.100.10:FF:000007">
    <property type="entry name" value="Thrombospondin 1"/>
    <property type="match status" value="1"/>
</dbReference>
<dbReference type="SUPFAM" id="SSF82895">
    <property type="entry name" value="TSP-1 type 1 repeat"/>
    <property type="match status" value="1"/>
</dbReference>
<evidence type="ECO:0000259" key="5">
    <source>
        <dbReference type="SMART" id="SM00013"/>
    </source>
</evidence>